<dbReference type="InterPro" id="IPR036259">
    <property type="entry name" value="MFS_trans_sf"/>
</dbReference>
<feature type="transmembrane region" description="Helical" evidence="5">
    <location>
        <begin position="375"/>
        <end position="398"/>
    </location>
</feature>
<keyword evidence="2 5" id="KW-0812">Transmembrane</keyword>
<comment type="subcellular location">
    <subcellularLocation>
        <location evidence="1">Membrane</location>
        <topology evidence="1">Multi-pass membrane protein</topology>
    </subcellularLocation>
</comment>
<feature type="transmembrane region" description="Helical" evidence="5">
    <location>
        <begin position="720"/>
        <end position="740"/>
    </location>
</feature>
<evidence type="ECO:0000256" key="2">
    <source>
        <dbReference type="ARBA" id="ARBA00022692"/>
    </source>
</evidence>
<protein>
    <submittedName>
        <fullName evidence="6">Uncharacterized protein</fullName>
    </submittedName>
</protein>
<dbReference type="PRINTS" id="PR00259">
    <property type="entry name" value="TMFOUR"/>
</dbReference>
<dbReference type="SUPFAM" id="SSF103473">
    <property type="entry name" value="MFS general substrate transporter"/>
    <property type="match status" value="1"/>
</dbReference>
<evidence type="ECO:0000256" key="5">
    <source>
        <dbReference type="SAM" id="Phobius"/>
    </source>
</evidence>
<evidence type="ECO:0000256" key="3">
    <source>
        <dbReference type="ARBA" id="ARBA00022989"/>
    </source>
</evidence>
<feature type="transmembrane region" description="Helical" evidence="5">
    <location>
        <begin position="471"/>
        <end position="500"/>
    </location>
</feature>
<evidence type="ECO:0000256" key="1">
    <source>
        <dbReference type="ARBA" id="ARBA00004141"/>
    </source>
</evidence>
<proteinExistence type="predicted"/>
<feature type="transmembrane region" description="Helical" evidence="5">
    <location>
        <begin position="697"/>
        <end position="714"/>
    </location>
</feature>
<accession>A0A5J4WNE6</accession>
<evidence type="ECO:0000313" key="6">
    <source>
        <dbReference type="EMBL" id="KAA6396142.1"/>
    </source>
</evidence>
<dbReference type="EMBL" id="SNRW01001505">
    <property type="protein sequence ID" value="KAA6396142.1"/>
    <property type="molecule type" value="Genomic_DNA"/>
</dbReference>
<organism evidence="6 7">
    <name type="scientific">Streblomastix strix</name>
    <dbReference type="NCBI Taxonomy" id="222440"/>
    <lineage>
        <taxon>Eukaryota</taxon>
        <taxon>Metamonada</taxon>
        <taxon>Preaxostyla</taxon>
        <taxon>Oxymonadida</taxon>
        <taxon>Streblomastigidae</taxon>
        <taxon>Streblomastix</taxon>
    </lineage>
</organism>
<keyword evidence="4 5" id="KW-0472">Membrane</keyword>
<feature type="transmembrane region" description="Helical" evidence="5">
    <location>
        <begin position="270"/>
        <end position="297"/>
    </location>
</feature>
<dbReference type="AlphaFoldDB" id="A0A5J4WNE6"/>
<dbReference type="InterPro" id="IPR018499">
    <property type="entry name" value="Tetraspanin/Peripherin"/>
</dbReference>
<feature type="transmembrane region" description="Helical" evidence="5">
    <location>
        <begin position="436"/>
        <end position="459"/>
    </location>
</feature>
<gene>
    <name evidence="6" type="ORF">EZS28_008329</name>
</gene>
<reference evidence="6 7" key="1">
    <citation type="submission" date="2019-03" db="EMBL/GenBank/DDBJ databases">
        <title>Single cell metagenomics reveals metabolic interactions within the superorganism composed of flagellate Streblomastix strix and complex community of Bacteroidetes bacteria on its surface.</title>
        <authorList>
            <person name="Treitli S.C."/>
            <person name="Kolisko M."/>
            <person name="Husnik F."/>
            <person name="Keeling P."/>
            <person name="Hampl V."/>
        </authorList>
    </citation>
    <scope>NUCLEOTIDE SEQUENCE [LARGE SCALE GENOMIC DNA]</scope>
    <source>
        <strain evidence="6">ST1C</strain>
    </source>
</reference>
<name>A0A5J4WNE6_9EUKA</name>
<feature type="transmembrane region" description="Helical" evidence="5">
    <location>
        <begin position="240"/>
        <end position="263"/>
    </location>
</feature>
<dbReference type="Pfam" id="PF00335">
    <property type="entry name" value="Tetraspanin"/>
    <property type="match status" value="2"/>
</dbReference>
<evidence type="ECO:0000256" key="4">
    <source>
        <dbReference type="ARBA" id="ARBA00023136"/>
    </source>
</evidence>
<dbReference type="GO" id="GO:0016020">
    <property type="term" value="C:membrane"/>
    <property type="evidence" value="ECO:0007669"/>
    <property type="project" value="UniProtKB-SubCell"/>
</dbReference>
<comment type="caution">
    <text evidence="6">The sequence shown here is derived from an EMBL/GenBank/DDBJ whole genome shotgun (WGS) entry which is preliminary data.</text>
</comment>
<dbReference type="OrthoDB" id="2306477at2759"/>
<keyword evidence="3 5" id="KW-1133">Transmembrane helix</keyword>
<feature type="transmembrane region" description="Helical" evidence="5">
    <location>
        <begin position="404"/>
        <end position="424"/>
    </location>
</feature>
<evidence type="ECO:0000313" key="7">
    <source>
        <dbReference type="Proteomes" id="UP000324800"/>
    </source>
</evidence>
<feature type="transmembrane region" description="Helical" evidence="5">
    <location>
        <begin position="309"/>
        <end position="334"/>
    </location>
</feature>
<sequence length="749" mass="83753">MTVPKEYNIIDGIIGLGPDIMLEILTETINIIDFQQLIVTQLFPINSPCLEDLIYDRDIYIHAKENDNYTTIVFNPIIIKGIAKIQILNISKLQGIGIADGHIHYDRNQCPSDAGFNNILCFFHTGDLVHVGDFNAWNTPFNSGDSVAMELNMDSNPRSITFFVNNVEQINCIINIPEAVRFWAYFLQPSSSFQVIKFEYLSQPTAKHIRSKNSYIILTIFPASEMFCGKKNEQSPVCSIVFRVINLLYIIVGIVLLAVGIYFTIALDELLLIAIGLVILGVIVILVAIFGCCGAGYESKYDDEFCGTLLLLTLFFVISLAAGVFLILIGYICFTAPDLIEGTVKTQVDSYQKVVDKTGHKWSDSLDSALRSMNVIGIISIVTGVFVLIGWLFSVYLIGIRTFLKLSVTFGSIVLTLLGIFIFLVSGSVSKRDTGFIILVSFVVGAFFILFGLLGLILSCTYTRSNGKNNGVMVCFGVALVVLTVLMLAATIFTFIYSWTLSDKVEDRRRWQENQVKEEIQGPTIPTVNYKVNQIMDLINEGEEVDEEDEKQKLKFGSYESFVDSLRKECEIDKILGLVTNDNQEEFPKESNIVNAEGDDEGEVKELTLADSPCANLIWSVLNYSCEGDTKSELNKIQLCTLKLYEDRDQTEENKTMQMYINYGKYDDDTQIQVGDTCKCLDLNLIKTRAGRQGVESLFYIVGLSTAAFGVGILDVAGIFFFALLVLCCYLSLAALVLGCTKKRRYYRY</sequence>
<dbReference type="Proteomes" id="UP000324800">
    <property type="component" value="Unassembled WGS sequence"/>
</dbReference>